<proteinExistence type="predicted"/>
<sequence length="976" mass="106582">MVRGAWLLASILGSSAGWCEQMNLQEFGQPEGLGNLALNALQQDEQGFLWAGTDNGLYRHDGRRIERIATQELRRVAALASDGGHLWIVSDTGAWWWHDGRLERVLPRTVKLTEDAPMAIAARGDEAWFVTIGGLQRVVADRQAGTWSSTPVMTPEQLARHPEMGRLAGVMRARDGALWAGCGEAICRWHRGALKQWDARSGVPRQQWHALLEASDGSIWARSTQATLQLPAGAEGFVDRTAPSDRGDPMHRYPLVEDASHRILTASQLGVLRWQGQRWQSFGKRQGLPGDGRVHALLSDREGGLWLGLRGTGLLQWRGYGRWETWTDADGLPSSVVWAMLRAGDGRGALHVGTGRGLATFDAAQGVFRGVPLPHTGDLYGLVPDGQGGLWAATDVATFHHVRDGRALPGMLATPGGTEDGFHWALTSKDGALWVMTLGKLHRWPEPGRGPAQPVPGPSGNAQEIFYDACETPDGSLWFAGHHGLARRQAGQWGPSIPIEGGAAYVACGKDGTVVAASEAGQAWRVRAPASAAPSLEALESPVLKGRLIMSLLIDSRRWLWLGTDAGLVVHDGTHWKLLDRSQGLAWNDTSGHALYEDADRSMWVGTSRGLSRLIDPAQVFATALPRPVLMSATRGARHLPVSEGETLAWTRDRIHLRVAPLQFSDHRLRVEYRLPGRDEGWTAAGTADIELAGLEPGAIQVEVRLADPETGRHSASASFGFTLEPPWWRRPWASALALVALLGLSQGWHLWRRHQWRARQARLEQLVGERTRELEASRAQLEVLASRDALTGLWNRRALTEILQREVVRARRARTPLTLAIVDIDHFKQVNDTHGHPAGDAVLKDFAGRLGATVRPYDAVGRLGGEEFCLVLPGLDLAQPEDRQRLRRIQVEVSREPTVIGVVTSSFGAAMLGADTADAEQLLEAADRALYRAKRDGRNQVAFHEAAPVPPEVPEKSGEPPIATGAVAVTDDGRR</sequence>
<evidence type="ECO:0000256" key="3">
    <source>
        <dbReference type="SAM" id="MobiDB-lite"/>
    </source>
</evidence>
<feature type="region of interest" description="Disordered" evidence="3">
    <location>
        <begin position="943"/>
        <end position="976"/>
    </location>
</feature>
<dbReference type="SUPFAM" id="SSF63829">
    <property type="entry name" value="Calcium-dependent phosphotriesterase"/>
    <property type="match status" value="3"/>
</dbReference>
<dbReference type="FunFam" id="3.30.70.270:FF:000001">
    <property type="entry name" value="Diguanylate cyclase domain protein"/>
    <property type="match status" value="1"/>
</dbReference>
<accession>A0A2G9C6V0</accession>
<dbReference type="SMART" id="SM00267">
    <property type="entry name" value="GGDEF"/>
    <property type="match status" value="1"/>
</dbReference>
<dbReference type="GO" id="GO:0043709">
    <property type="term" value="P:cell adhesion involved in single-species biofilm formation"/>
    <property type="evidence" value="ECO:0007669"/>
    <property type="project" value="TreeGrafter"/>
</dbReference>
<reference evidence="5 6" key="1">
    <citation type="submission" date="2017-11" db="EMBL/GenBank/DDBJ databases">
        <title>Draft genome sequence of Mitsuaria sp. HWN-4.</title>
        <authorList>
            <person name="Gundlapally S.R."/>
        </authorList>
    </citation>
    <scope>NUCLEOTIDE SEQUENCE [LARGE SCALE GENOMIC DNA]</scope>
    <source>
        <strain evidence="5 6">HWN-4</strain>
    </source>
</reference>
<dbReference type="PANTHER" id="PTHR45138:SF9">
    <property type="entry name" value="DIGUANYLATE CYCLASE DGCM-RELATED"/>
    <property type="match status" value="1"/>
</dbReference>
<dbReference type="InterPro" id="IPR029787">
    <property type="entry name" value="Nucleotide_cyclase"/>
</dbReference>
<evidence type="ECO:0000259" key="4">
    <source>
        <dbReference type="PROSITE" id="PS50887"/>
    </source>
</evidence>
<gene>
    <name evidence="5" type="ORF">CS062_16075</name>
</gene>
<keyword evidence="6" id="KW-1185">Reference proteome</keyword>
<comment type="catalytic activity">
    <reaction evidence="2">
        <text>2 GTP = 3',3'-c-di-GMP + 2 diphosphate</text>
        <dbReference type="Rhea" id="RHEA:24898"/>
        <dbReference type="ChEBI" id="CHEBI:33019"/>
        <dbReference type="ChEBI" id="CHEBI:37565"/>
        <dbReference type="ChEBI" id="CHEBI:58805"/>
        <dbReference type="EC" id="2.7.7.65"/>
    </reaction>
</comment>
<evidence type="ECO:0000313" key="6">
    <source>
        <dbReference type="Proteomes" id="UP000231501"/>
    </source>
</evidence>
<dbReference type="CDD" id="cd01949">
    <property type="entry name" value="GGDEF"/>
    <property type="match status" value="1"/>
</dbReference>
<comment type="caution">
    <text evidence="5">The sequence shown here is derived from an EMBL/GenBank/DDBJ whole genome shotgun (WGS) entry which is preliminary data.</text>
</comment>
<dbReference type="AlphaFoldDB" id="A0A2G9C6V0"/>
<dbReference type="Proteomes" id="UP000231501">
    <property type="component" value="Unassembled WGS sequence"/>
</dbReference>
<dbReference type="Gene3D" id="2.130.10.10">
    <property type="entry name" value="YVTN repeat-like/Quinoprotein amine dehydrogenase"/>
    <property type="match status" value="3"/>
</dbReference>
<feature type="domain" description="GGDEF" evidence="4">
    <location>
        <begin position="816"/>
        <end position="947"/>
    </location>
</feature>
<dbReference type="GO" id="GO:0052621">
    <property type="term" value="F:diguanylate cyclase activity"/>
    <property type="evidence" value="ECO:0007669"/>
    <property type="project" value="UniProtKB-EC"/>
</dbReference>
<dbReference type="InterPro" id="IPR043128">
    <property type="entry name" value="Rev_trsase/Diguanyl_cyclase"/>
</dbReference>
<dbReference type="PANTHER" id="PTHR45138">
    <property type="entry name" value="REGULATORY COMPONENTS OF SENSORY TRANSDUCTION SYSTEM"/>
    <property type="match status" value="1"/>
</dbReference>
<dbReference type="Pfam" id="PF00990">
    <property type="entry name" value="GGDEF"/>
    <property type="match status" value="1"/>
</dbReference>
<dbReference type="PROSITE" id="PS50887">
    <property type="entry name" value="GGDEF"/>
    <property type="match status" value="1"/>
</dbReference>
<organism evidence="5 6">
    <name type="scientific">Roseateles chitinivorans</name>
    <dbReference type="NCBI Taxonomy" id="2917965"/>
    <lineage>
        <taxon>Bacteria</taxon>
        <taxon>Pseudomonadati</taxon>
        <taxon>Pseudomonadota</taxon>
        <taxon>Betaproteobacteria</taxon>
        <taxon>Burkholderiales</taxon>
        <taxon>Sphaerotilaceae</taxon>
        <taxon>Roseateles</taxon>
    </lineage>
</organism>
<dbReference type="InterPro" id="IPR013783">
    <property type="entry name" value="Ig-like_fold"/>
</dbReference>
<dbReference type="GO" id="GO:0005886">
    <property type="term" value="C:plasma membrane"/>
    <property type="evidence" value="ECO:0007669"/>
    <property type="project" value="TreeGrafter"/>
</dbReference>
<dbReference type="EC" id="2.7.7.65" evidence="1"/>
<dbReference type="EMBL" id="PEOG01000044">
    <property type="protein sequence ID" value="PIM52156.1"/>
    <property type="molecule type" value="Genomic_DNA"/>
</dbReference>
<dbReference type="GO" id="GO:1902201">
    <property type="term" value="P:negative regulation of bacterial-type flagellum-dependent cell motility"/>
    <property type="evidence" value="ECO:0007669"/>
    <property type="project" value="TreeGrafter"/>
</dbReference>
<dbReference type="InterPro" id="IPR015943">
    <property type="entry name" value="WD40/YVTN_repeat-like_dom_sf"/>
</dbReference>
<dbReference type="NCBIfam" id="TIGR00254">
    <property type="entry name" value="GGDEF"/>
    <property type="match status" value="1"/>
</dbReference>
<dbReference type="SUPFAM" id="SSF55073">
    <property type="entry name" value="Nucleotide cyclase"/>
    <property type="match status" value="1"/>
</dbReference>
<evidence type="ECO:0000256" key="2">
    <source>
        <dbReference type="ARBA" id="ARBA00034247"/>
    </source>
</evidence>
<dbReference type="Gene3D" id="3.30.70.270">
    <property type="match status" value="1"/>
</dbReference>
<evidence type="ECO:0000256" key="1">
    <source>
        <dbReference type="ARBA" id="ARBA00012528"/>
    </source>
</evidence>
<evidence type="ECO:0000313" key="5">
    <source>
        <dbReference type="EMBL" id="PIM52156.1"/>
    </source>
</evidence>
<dbReference type="InterPro" id="IPR050469">
    <property type="entry name" value="Diguanylate_Cyclase"/>
</dbReference>
<dbReference type="InterPro" id="IPR000160">
    <property type="entry name" value="GGDEF_dom"/>
</dbReference>
<protein>
    <recommendedName>
        <fullName evidence="1">diguanylate cyclase</fullName>
        <ecNumber evidence="1">2.7.7.65</ecNumber>
    </recommendedName>
</protein>
<name>A0A2G9C6V0_9BURK</name>
<dbReference type="Gene3D" id="2.60.40.10">
    <property type="entry name" value="Immunoglobulins"/>
    <property type="match status" value="1"/>
</dbReference>